<evidence type="ECO:0000313" key="3">
    <source>
        <dbReference type="EMBL" id="ROT38061.1"/>
    </source>
</evidence>
<keyword evidence="3" id="KW-0808">Transferase</keyword>
<dbReference type="STRING" id="1314773.A0A3N2PUA4"/>
<keyword evidence="4" id="KW-1185">Reference proteome</keyword>
<proteinExistence type="predicted"/>
<dbReference type="PANTHER" id="PTHR11895:SF7">
    <property type="entry name" value="GLUTAMYL-TRNA(GLN) AMIDOTRANSFERASE SUBUNIT A, MITOCHONDRIAL"/>
    <property type="match status" value="1"/>
</dbReference>
<reference evidence="3 4" key="1">
    <citation type="journal article" date="2018" name="Mol. Ecol.">
        <title>The obligate alkalophilic soda-lake fungus Sodiomyces alkalinus has shifted to a protein diet.</title>
        <authorList>
            <person name="Grum-Grzhimaylo A.A."/>
            <person name="Falkoski D.L."/>
            <person name="van den Heuvel J."/>
            <person name="Valero-Jimenez C.A."/>
            <person name="Min B."/>
            <person name="Choi I.G."/>
            <person name="Lipzen A."/>
            <person name="Daum C.G."/>
            <person name="Aanen D.K."/>
            <person name="Tsang A."/>
            <person name="Henrissat B."/>
            <person name="Bilanenko E.N."/>
            <person name="de Vries R.P."/>
            <person name="van Kan J.A.L."/>
            <person name="Grigoriev I.V."/>
            <person name="Debets A.J.M."/>
        </authorList>
    </citation>
    <scope>NUCLEOTIDE SEQUENCE [LARGE SCALE GENOMIC DNA]</scope>
    <source>
        <strain evidence="3 4">F11</strain>
    </source>
</reference>
<dbReference type="RefSeq" id="XP_028465867.1">
    <property type="nucleotide sequence ID" value="XM_028608801.1"/>
</dbReference>
<evidence type="ECO:0000256" key="1">
    <source>
        <dbReference type="SAM" id="MobiDB-lite"/>
    </source>
</evidence>
<dbReference type="PANTHER" id="PTHR11895">
    <property type="entry name" value="TRANSAMIDASE"/>
    <property type="match status" value="1"/>
</dbReference>
<dbReference type="AlphaFoldDB" id="A0A3N2PUA4"/>
<protein>
    <submittedName>
        <fullName evidence="3">Glutamyl-tRNA amidotransferase subunit A</fullName>
    </submittedName>
</protein>
<dbReference type="Proteomes" id="UP000272025">
    <property type="component" value="Unassembled WGS sequence"/>
</dbReference>
<organism evidence="3 4">
    <name type="scientific">Sodiomyces alkalinus (strain CBS 110278 / VKM F-3762 / F11)</name>
    <name type="common">Alkaliphilic filamentous fungus</name>
    <dbReference type="NCBI Taxonomy" id="1314773"/>
    <lineage>
        <taxon>Eukaryota</taxon>
        <taxon>Fungi</taxon>
        <taxon>Dikarya</taxon>
        <taxon>Ascomycota</taxon>
        <taxon>Pezizomycotina</taxon>
        <taxon>Sordariomycetes</taxon>
        <taxon>Hypocreomycetidae</taxon>
        <taxon>Glomerellales</taxon>
        <taxon>Plectosphaerellaceae</taxon>
        <taxon>Sodiomyces</taxon>
    </lineage>
</organism>
<dbReference type="SUPFAM" id="SSF75304">
    <property type="entry name" value="Amidase signature (AS) enzymes"/>
    <property type="match status" value="1"/>
</dbReference>
<feature type="domain" description="Amidase" evidence="2">
    <location>
        <begin position="33"/>
        <end position="436"/>
    </location>
</feature>
<dbReference type="GeneID" id="39577279"/>
<dbReference type="OrthoDB" id="6428749at2759"/>
<dbReference type="Pfam" id="PF01425">
    <property type="entry name" value="Amidase"/>
    <property type="match status" value="1"/>
</dbReference>
<evidence type="ECO:0000313" key="4">
    <source>
        <dbReference type="Proteomes" id="UP000272025"/>
    </source>
</evidence>
<accession>A0A3N2PUA4</accession>
<feature type="compositionally biased region" description="Polar residues" evidence="1">
    <location>
        <begin position="130"/>
        <end position="144"/>
    </location>
</feature>
<dbReference type="EMBL" id="ML119056">
    <property type="protein sequence ID" value="ROT38061.1"/>
    <property type="molecule type" value="Genomic_DNA"/>
</dbReference>
<dbReference type="GO" id="GO:0016740">
    <property type="term" value="F:transferase activity"/>
    <property type="evidence" value="ECO:0007669"/>
    <property type="project" value="UniProtKB-KW"/>
</dbReference>
<dbReference type="InterPro" id="IPR023631">
    <property type="entry name" value="Amidase_dom"/>
</dbReference>
<dbReference type="InterPro" id="IPR036928">
    <property type="entry name" value="AS_sf"/>
</dbReference>
<gene>
    <name evidence="3" type="ORF">SODALDRAFT_296557</name>
</gene>
<dbReference type="Gene3D" id="3.90.1300.10">
    <property type="entry name" value="Amidase signature (AS) domain"/>
    <property type="match status" value="1"/>
</dbReference>
<feature type="region of interest" description="Disordered" evidence="1">
    <location>
        <begin position="130"/>
        <end position="158"/>
    </location>
</feature>
<sequence>MTLTTEPEPYRLTATEALANFRSGALTVEQYARSLLSRIAARDPVVKAWAYLSPNLVLAEAKRLDSIPVDQRGPLHGVAVAVKDIIYTRDMPTQFNSPLYENDAPKVDAASITMLRLAGALILGKTTTTEFAATSQGPPTTNPHDPSRTPGGSSSGSGAAVADFQAPLALGTQTGGSLIRPASFNGVYALKPTWNAVSREGQKVYALIFDTLGWYARSIDDLRLLADVFNLQDDDDDDGDGGDNPRSGKEDGFSIQGAKFGLCKTMVWSHAGPGTVSAMEKAASLLREHGATVEEFDLPEHTADFPAWYDTLLDAEGRVAFLPAHRLDKTRLADHLVGHVENRRGSSKRDQVRAFDSIAAARPVVDAILARYDAVVVPSVPDEAPLGLGYTGDHIFNSLWTAMHTPVVNVPGFQGQNGMPVGVSLVAPRYNDLRLLAVGKKVGEVFQAEGGWKPQD</sequence>
<dbReference type="InterPro" id="IPR000120">
    <property type="entry name" value="Amidase"/>
</dbReference>
<name>A0A3N2PUA4_SODAK</name>
<evidence type="ECO:0000259" key="2">
    <source>
        <dbReference type="Pfam" id="PF01425"/>
    </source>
</evidence>